<sequence length="108" mass="11531">MQALRIRAIAFRERSMWCAQCLEHDIAVQADDLAGLSVALRQALVDQIEISRDLGGEPFAALPPAPARYFAMYEAAEPPNADARAADPVGAIGAGEAFLVAPELRLVA</sequence>
<keyword evidence="2" id="KW-1185">Reference proteome</keyword>
<dbReference type="AlphaFoldDB" id="A0A327KJW1"/>
<dbReference type="EMBL" id="NPEU01000253">
    <property type="protein sequence ID" value="RAI35578.1"/>
    <property type="molecule type" value="Genomic_DNA"/>
</dbReference>
<name>A0A327KJW1_9BRAD</name>
<dbReference type="Proteomes" id="UP000248863">
    <property type="component" value="Unassembled WGS sequence"/>
</dbReference>
<evidence type="ECO:0008006" key="3">
    <source>
        <dbReference type="Google" id="ProtNLM"/>
    </source>
</evidence>
<evidence type="ECO:0000313" key="1">
    <source>
        <dbReference type="EMBL" id="RAI35578.1"/>
    </source>
</evidence>
<protein>
    <recommendedName>
        <fullName evidence="3">DUF1902 domain-containing protein</fullName>
    </recommendedName>
</protein>
<proteinExistence type="predicted"/>
<organism evidence="1 2">
    <name type="scientific">Rhodoplanes elegans</name>
    <dbReference type="NCBI Taxonomy" id="29408"/>
    <lineage>
        <taxon>Bacteria</taxon>
        <taxon>Pseudomonadati</taxon>
        <taxon>Pseudomonadota</taxon>
        <taxon>Alphaproteobacteria</taxon>
        <taxon>Hyphomicrobiales</taxon>
        <taxon>Nitrobacteraceae</taxon>
        <taxon>Rhodoplanes</taxon>
    </lineage>
</organism>
<comment type="caution">
    <text evidence="1">The sequence shown here is derived from an EMBL/GenBank/DDBJ whole genome shotgun (WGS) entry which is preliminary data.</text>
</comment>
<gene>
    <name evidence="1" type="ORF">CH338_18955</name>
</gene>
<accession>A0A327KJW1</accession>
<evidence type="ECO:0000313" key="2">
    <source>
        <dbReference type="Proteomes" id="UP000248863"/>
    </source>
</evidence>
<reference evidence="1 2" key="1">
    <citation type="submission" date="2017-07" db="EMBL/GenBank/DDBJ databases">
        <title>Draft Genome Sequences of Select Purple Nonsulfur Bacteria.</title>
        <authorList>
            <person name="Lasarre B."/>
            <person name="Mckinlay J.B."/>
        </authorList>
    </citation>
    <scope>NUCLEOTIDE SEQUENCE [LARGE SCALE GENOMIC DNA]</scope>
    <source>
        <strain evidence="1 2">DSM 11907</strain>
    </source>
</reference>